<gene>
    <name evidence="1" type="ORF">ETAA1_53600</name>
</gene>
<dbReference type="Proteomes" id="UP000319576">
    <property type="component" value="Chromosome"/>
</dbReference>
<dbReference type="Gene3D" id="2.60.40.10">
    <property type="entry name" value="Immunoglobulins"/>
    <property type="match status" value="1"/>
</dbReference>
<dbReference type="Pfam" id="PF17957">
    <property type="entry name" value="Big_7"/>
    <property type="match status" value="1"/>
</dbReference>
<reference evidence="1 2" key="1">
    <citation type="submission" date="2019-02" db="EMBL/GenBank/DDBJ databases">
        <title>Deep-cultivation of Planctomycetes and their phenomic and genomic characterization uncovers novel biology.</title>
        <authorList>
            <person name="Wiegand S."/>
            <person name="Jogler M."/>
            <person name="Boedeker C."/>
            <person name="Pinto D."/>
            <person name="Vollmers J."/>
            <person name="Rivas-Marin E."/>
            <person name="Kohn T."/>
            <person name="Peeters S.H."/>
            <person name="Heuer A."/>
            <person name="Rast P."/>
            <person name="Oberbeckmann S."/>
            <person name="Bunk B."/>
            <person name="Jeske O."/>
            <person name="Meyerdierks A."/>
            <person name="Storesund J.E."/>
            <person name="Kallscheuer N."/>
            <person name="Luecker S."/>
            <person name="Lage O.M."/>
            <person name="Pohl T."/>
            <person name="Merkel B.J."/>
            <person name="Hornburger P."/>
            <person name="Mueller R.-W."/>
            <person name="Bruemmer F."/>
            <person name="Labrenz M."/>
            <person name="Spormann A.M."/>
            <person name="Op den Camp H."/>
            <person name="Overmann J."/>
            <person name="Amann R."/>
            <person name="Jetten M.S.M."/>
            <person name="Mascher T."/>
            <person name="Medema M.H."/>
            <person name="Devos D.P."/>
            <person name="Kaster A.-K."/>
            <person name="Ovreas L."/>
            <person name="Rohde M."/>
            <person name="Galperin M.Y."/>
            <person name="Jogler C."/>
        </authorList>
    </citation>
    <scope>NUCLEOTIDE SEQUENCE [LARGE SCALE GENOMIC DNA]</scope>
    <source>
        <strain evidence="1 2">ETA_A1</strain>
    </source>
</reference>
<evidence type="ECO:0000313" key="1">
    <source>
        <dbReference type="EMBL" id="QDU23361.1"/>
    </source>
</evidence>
<dbReference type="OrthoDB" id="223345at2"/>
<dbReference type="KEGG" id="uli:ETAA1_53600"/>
<dbReference type="InterPro" id="IPR018247">
    <property type="entry name" value="EF_Hand_1_Ca_BS"/>
</dbReference>
<accession>A0A517Y0T6</accession>
<dbReference type="EMBL" id="CP036273">
    <property type="protein sequence ID" value="QDU23361.1"/>
    <property type="molecule type" value="Genomic_DNA"/>
</dbReference>
<dbReference type="InterPro" id="IPR013783">
    <property type="entry name" value="Ig-like_fold"/>
</dbReference>
<evidence type="ECO:0000313" key="2">
    <source>
        <dbReference type="Proteomes" id="UP000319576"/>
    </source>
</evidence>
<organism evidence="1 2">
    <name type="scientific">Urbifossiella limnaea</name>
    <dbReference type="NCBI Taxonomy" id="2528023"/>
    <lineage>
        <taxon>Bacteria</taxon>
        <taxon>Pseudomonadati</taxon>
        <taxon>Planctomycetota</taxon>
        <taxon>Planctomycetia</taxon>
        <taxon>Gemmatales</taxon>
        <taxon>Gemmataceae</taxon>
        <taxon>Urbifossiella</taxon>
    </lineage>
</organism>
<name>A0A517Y0T6_9BACT</name>
<dbReference type="RefSeq" id="WP_145243570.1">
    <property type="nucleotide sequence ID" value="NZ_CP036273.1"/>
</dbReference>
<dbReference type="PROSITE" id="PS00018">
    <property type="entry name" value="EF_HAND_1"/>
    <property type="match status" value="1"/>
</dbReference>
<proteinExistence type="predicted"/>
<sequence>MPVVAGTSRTRLSVHALEERDVPSGLTDTFDTPGPTLGAAWAESAGGDVFSVVAGAGVDGTPGAVSTGTSLSTGRAWQAAVVSADTGASFRVKLDTLVPTLLIVRGTALDTATPTYVAAALTRGMTAEVWDVTAGTPTVRGTVSSGGASYFSGGWATVTLVPTGGSVALRVQREDTGAYLTKTGTWQSAPTDAVVTSTTITGGGSVGVGRAARYSGNVSLDDFTVIPPAPPPVPPVVSVSQNFDATATGARPAGWSSWSADGSGVFTASAARANSPANGFASTGGSVSAARAWSDAALPADVDTSAALYLDGIIPAQVFARGTNLDTATPTYYAVSAVRGLEAKLVKVVNGVETTLGTVKSAAWFTTQWVRVRLTAEGDRLRVQLYRTDTRQWLTPAGAWSSTPDFALEVRDGSITAAGRAGVARPKLYSGTVAFDDFEARPASAAAGPVVTITGMIYTNGSTGGDIVFRAAATGSPTRIEFVLNGQVRYASSTSPAEWTFDSTTVLNGSHTLTVRAFDAGGNVGSVDRVFAVTNPDNDPVPKPTIPRKFAHVRVAQLAYTGNPMGAYEQSLLRTGVDVVIPNAKFMQTVNNASPDTPQLLYSNVSNLYQGLLADWVEYADRVGAPREQAFYHVSQATTFVGTSPSSQPVTWLWSAYQFDGAATKNVTSASRGGAGTNLNFGGAGAWTALGSLEKFRELNVTLATLPQAGWGGVWEYVTAVDAAGNPTAWKTLTTLQDGTAGMKRSGGVTFDPPADWKTATVGGGDRQYYVRFRVTTGTAAQAAQLKTVFGRDYVRAAGTQAGVIPAFDYSADRNGDGYLNDAEYAARAAGKDARFVYESRLFYPYYGQMRFVTNPSGSAVRKWAAEYHVRLLANNPLADGVFMDNATGKLPFAGTPVLEATATFSADSGALIAAVNRAIAPNWVMANTAGGGNSADAVTAGAAAAIEEFLIRPLSHSWTEFGDTANLVARRLAADGSPYLVIDSRSDGGSATDARTQLATLAYYYLLADADRTFLMFYGGESPSTSWTQHWSEAVRVDVGLPTAAYREFATGRDPLSPTLTYKVYARDYENALVLYKPLSYTQGVGEGTVNAQTATTHALGGNYRKVNADGTLGPVATSVTLRNGEGAVLVKA</sequence>
<protein>
    <submittedName>
        <fullName evidence="1">Uncharacterized protein</fullName>
    </submittedName>
</protein>
<keyword evidence="2" id="KW-1185">Reference proteome</keyword>
<dbReference type="AlphaFoldDB" id="A0A517Y0T6"/>